<dbReference type="RefSeq" id="WP_184968746.1">
    <property type="nucleotide sequence ID" value="NZ_JACHIN010000010.1"/>
</dbReference>
<dbReference type="Proteomes" id="UP000568380">
    <property type="component" value="Unassembled WGS sequence"/>
</dbReference>
<name>A0A7W8A869_9ACTN</name>
<accession>A0A7W8A869</accession>
<reference evidence="1 2" key="1">
    <citation type="submission" date="2020-08" db="EMBL/GenBank/DDBJ databases">
        <title>Genomic Encyclopedia of Type Strains, Phase IV (KMG-IV): sequencing the most valuable type-strain genomes for metagenomic binning, comparative biology and taxonomic classification.</title>
        <authorList>
            <person name="Goeker M."/>
        </authorList>
    </citation>
    <scope>NUCLEOTIDE SEQUENCE [LARGE SCALE GENOMIC DNA]</scope>
    <source>
        <strain evidence="1 2">DSM 45385</strain>
    </source>
</reference>
<comment type="caution">
    <text evidence="1">The sequence shown here is derived from an EMBL/GenBank/DDBJ whole genome shotgun (WGS) entry which is preliminary data.</text>
</comment>
<evidence type="ECO:0000313" key="2">
    <source>
        <dbReference type="Proteomes" id="UP000568380"/>
    </source>
</evidence>
<dbReference type="EMBL" id="JACHIN010000010">
    <property type="protein sequence ID" value="MBB5081407.1"/>
    <property type="molecule type" value="Genomic_DNA"/>
</dbReference>
<gene>
    <name evidence="1" type="ORF">HNR40_006902</name>
</gene>
<protein>
    <submittedName>
        <fullName evidence="1">Uncharacterized protein</fullName>
    </submittedName>
</protein>
<proteinExistence type="predicted"/>
<evidence type="ECO:0000313" key="1">
    <source>
        <dbReference type="EMBL" id="MBB5081407.1"/>
    </source>
</evidence>
<keyword evidence="2" id="KW-1185">Reference proteome</keyword>
<organism evidence="1 2">
    <name type="scientific">Nonomuraea endophytica</name>
    <dbReference type="NCBI Taxonomy" id="714136"/>
    <lineage>
        <taxon>Bacteria</taxon>
        <taxon>Bacillati</taxon>
        <taxon>Actinomycetota</taxon>
        <taxon>Actinomycetes</taxon>
        <taxon>Streptosporangiales</taxon>
        <taxon>Streptosporangiaceae</taxon>
        <taxon>Nonomuraea</taxon>
    </lineage>
</organism>
<sequence length="74" mass="8426">MSQTEMPTKIYFVTGVHPKGRLYSNTGPLKLSLLGHASTSRRLIGAKVWQLDTIGGGWRDITRRFITEEGHRNW</sequence>
<dbReference type="AlphaFoldDB" id="A0A7W8A869"/>